<proteinExistence type="predicted"/>
<evidence type="ECO:0000256" key="2">
    <source>
        <dbReference type="SAM" id="MobiDB-lite"/>
    </source>
</evidence>
<keyword evidence="1" id="KW-0479">Metal-binding</keyword>
<feature type="compositionally biased region" description="Polar residues" evidence="2">
    <location>
        <begin position="8"/>
        <end position="17"/>
    </location>
</feature>
<evidence type="ECO:0000256" key="1">
    <source>
        <dbReference type="PROSITE-ProRule" id="PRU00042"/>
    </source>
</evidence>
<dbReference type="Gene3D" id="3.90.228.10">
    <property type="match status" value="1"/>
</dbReference>
<name>A0ABQ7Y3P2_BRANA</name>
<organism evidence="4 5">
    <name type="scientific">Brassica napus</name>
    <name type="common">Rape</name>
    <dbReference type="NCBI Taxonomy" id="3708"/>
    <lineage>
        <taxon>Eukaryota</taxon>
        <taxon>Viridiplantae</taxon>
        <taxon>Streptophyta</taxon>
        <taxon>Embryophyta</taxon>
        <taxon>Tracheophyta</taxon>
        <taxon>Spermatophyta</taxon>
        <taxon>Magnoliopsida</taxon>
        <taxon>eudicotyledons</taxon>
        <taxon>Gunneridae</taxon>
        <taxon>Pentapetalae</taxon>
        <taxon>rosids</taxon>
        <taxon>malvids</taxon>
        <taxon>Brassicales</taxon>
        <taxon>Brassicaceae</taxon>
        <taxon>Brassiceae</taxon>
        <taxon>Brassica</taxon>
    </lineage>
</organism>
<gene>
    <name evidence="4" type="ORF">HID58_079560</name>
</gene>
<dbReference type="PANTHER" id="PTHR31681">
    <property type="entry name" value="C2H2-LIKE ZINC FINGER PROTEIN"/>
    <property type="match status" value="1"/>
</dbReference>
<feature type="domain" description="C2H2-type" evidence="3">
    <location>
        <begin position="178"/>
        <end position="206"/>
    </location>
</feature>
<dbReference type="PROSITE" id="PS50157">
    <property type="entry name" value="ZINC_FINGER_C2H2_2"/>
    <property type="match status" value="1"/>
</dbReference>
<accession>A0ABQ7Y3P2</accession>
<protein>
    <recommendedName>
        <fullName evidence="3">C2H2-type domain-containing protein</fullName>
    </recommendedName>
</protein>
<sequence>MAPLPLIPNQTQSQTRLSSSDSKKKKSRKKQTPLPQTQTQTQTLKKKTVQSSSSSWSQIKNLLSCKQIEGPRVHEPSKITSSSCGSSLCKFSDVSYGNARVIHRSDHSPESSNLGQDAGLLTRKPVTRGSSSTVISNGCGAYTSYSSSKAMQFRKLSGCYECHMIVDPSRYPVSPRICACPQCGEIFPKLETLEHHQAVRHAVSELGPEDSGRNIVDIIFKSSWLRKDSPIYNIERILKVHNTQRTIQRFEDCRDAVKSHAHASTRKEPRSAADGNELLRFQCTTVSCSLGSRGSTSLCSNFPGCRVCTIIRHGFHAKTLRLGGGANEIKGVRTTASSGRAHDASRCFDQRRAMLVCRVIAGRVRRVQSDAQEDENGSGSYDSVAGPAGVYTNLDDLVVFNPKAILPCFLWIHGLMLARSDALGSKFPPSIRNLTSMFSSSLALGSKLPPSISNLTKRPLGEDEPLDPAPSTPSLKSMNREVQSER</sequence>
<dbReference type="InterPro" id="IPR013087">
    <property type="entry name" value="Znf_C2H2_type"/>
</dbReference>
<comment type="caution">
    <text evidence="4">The sequence shown here is derived from an EMBL/GenBank/DDBJ whole genome shotgun (WGS) entry which is preliminary data.</text>
</comment>
<keyword evidence="1" id="KW-0862">Zinc</keyword>
<feature type="region of interest" description="Disordered" evidence="2">
    <location>
        <begin position="453"/>
        <end position="486"/>
    </location>
</feature>
<evidence type="ECO:0000259" key="3">
    <source>
        <dbReference type="PROSITE" id="PS50157"/>
    </source>
</evidence>
<evidence type="ECO:0000313" key="5">
    <source>
        <dbReference type="Proteomes" id="UP000824890"/>
    </source>
</evidence>
<dbReference type="PROSITE" id="PS00028">
    <property type="entry name" value="ZINC_FINGER_C2H2_1"/>
    <property type="match status" value="1"/>
</dbReference>
<dbReference type="EMBL" id="JAGKQM010000018">
    <property type="protein sequence ID" value="KAH0862349.1"/>
    <property type="molecule type" value="Genomic_DNA"/>
</dbReference>
<evidence type="ECO:0000313" key="4">
    <source>
        <dbReference type="EMBL" id="KAH0862349.1"/>
    </source>
</evidence>
<reference evidence="4 5" key="1">
    <citation type="submission" date="2021-05" db="EMBL/GenBank/DDBJ databases">
        <title>Genome Assembly of Synthetic Allotetraploid Brassica napus Reveals Homoeologous Exchanges between Subgenomes.</title>
        <authorList>
            <person name="Davis J.T."/>
        </authorList>
    </citation>
    <scope>NUCLEOTIDE SEQUENCE [LARGE SCALE GENOMIC DNA]</scope>
    <source>
        <strain evidence="5">cv. Da-Ae</strain>
        <tissue evidence="4">Seedling</tissue>
    </source>
</reference>
<keyword evidence="5" id="KW-1185">Reference proteome</keyword>
<feature type="compositionally biased region" description="Low complexity" evidence="2">
    <location>
        <begin position="32"/>
        <end position="52"/>
    </location>
</feature>
<dbReference type="SUPFAM" id="SSF56399">
    <property type="entry name" value="ADP-ribosylation"/>
    <property type="match status" value="1"/>
</dbReference>
<keyword evidence="1" id="KW-0863">Zinc-finger</keyword>
<dbReference type="Proteomes" id="UP000824890">
    <property type="component" value="Unassembled WGS sequence"/>
</dbReference>
<feature type="region of interest" description="Disordered" evidence="2">
    <location>
        <begin position="1"/>
        <end position="52"/>
    </location>
</feature>
<dbReference type="PANTHER" id="PTHR31681:SF68">
    <property type="entry name" value="C2H2-TYPE DOMAIN-CONTAINING PROTEIN"/>
    <property type="match status" value="1"/>
</dbReference>